<evidence type="ECO:0000256" key="2">
    <source>
        <dbReference type="ARBA" id="ARBA00006285"/>
    </source>
</evidence>
<dbReference type="InterPro" id="IPR015883">
    <property type="entry name" value="Glyco_hydro_20_cat"/>
</dbReference>
<dbReference type="Gene3D" id="2.60.40.10">
    <property type="entry name" value="Immunoglobulins"/>
    <property type="match status" value="1"/>
</dbReference>
<feature type="domain" description="Beta-hexosaminidase bacterial type N-terminal" evidence="9">
    <location>
        <begin position="180"/>
        <end position="297"/>
    </location>
</feature>
<sequence length="819" mass="90942">MRSIVLFILFLGSALNICIAGQKEPILLRWSVTPCDNNWKHTLKFINRGTQTLEDGWSIYYGSVAPVIEAPPASPVGVEQICGSHHRFYSKGSLSAIAAGDSLQVEMYGAYIDLQSFHPENPYLVCKSSNGLESMPENVALQFTPYHDAAARKNDVNYPTGERVYEANARFADAEKLGPYDILPALKSVQLTGGSCRIGQTFVIKAGKGLENEALLLKENLTRCPGYGTGNKGTKLSLQLSPGGQTNDEAYHMSFSDKGIVLSASTPHGIHNACQSLLAILSGKHSPVVLPSAEINDSPDFSHRGLMFDIARNFTKKENIFKLIDVLSLYKMNVLHLHLVDDEGWRLEIPGLEELTEIGARRGHTLTESDCLYPSYGSGWNVESVGSGYYTCDDFIEILKYATRRHIKVIPEIDVPGHSRAAIKAMNARYAKYIDSNPEKAREFLLADFDDTSVYRSAQDYHDNVMNIAMPSAYTFIRKVIGEVQRMYATAGAELSVLHVGGDEVPRGAWEGSPVCEKFMTANQLSDVHALKNYFMNELHKILSAEGIRLAGWQEIVMLPDGKQVNPDLPGEQMLSYCWNTTPGEGFDEISYSLANAGYPIILCNVTNLYMDLAYNKHSMETGHQWGGYIDAVSTFNMLPYDIYKSIRTMPDGKPANLGTVSEGKVKLKPEARQQILGVQGQLWTETLRNFEMAEYLLFPKLYGLAERAWNSSPVWETDTDDIAYSKDLKKYNTRISTVEMPRIALMNIHFRVSPPGIKIGDGMLHANTPETGATIHYTLDGSEPTEQSPRWTQPVPCPFGQVKARSYYCGHGSVVTEL</sequence>
<feature type="domain" description="Glycoside hydrolase family 20 catalytic" evidence="8">
    <location>
        <begin position="301"/>
        <end position="712"/>
    </location>
</feature>
<protein>
    <recommendedName>
        <fullName evidence="3">beta-N-acetylhexosaminidase</fullName>
        <ecNumber evidence="3">3.2.1.52</ecNumber>
    </recommendedName>
    <alternativeName>
        <fullName evidence="6">Beta-N-acetylhexosaminidase</fullName>
    </alternativeName>
</protein>
<dbReference type="GO" id="GO:0030203">
    <property type="term" value="P:glycosaminoglycan metabolic process"/>
    <property type="evidence" value="ECO:0007669"/>
    <property type="project" value="TreeGrafter"/>
</dbReference>
<proteinExistence type="inferred from homology"/>
<dbReference type="RefSeq" id="WP_074638055.1">
    <property type="nucleotide sequence ID" value="NZ_FNDO01000035.1"/>
</dbReference>
<evidence type="ECO:0000256" key="6">
    <source>
        <dbReference type="ARBA" id="ARBA00030512"/>
    </source>
</evidence>
<dbReference type="InterPro" id="IPR014756">
    <property type="entry name" value="Ig_E-set"/>
</dbReference>
<dbReference type="InterPro" id="IPR013783">
    <property type="entry name" value="Ig-like_fold"/>
</dbReference>
<accession>A0A1G8J785</accession>
<evidence type="ECO:0000259" key="9">
    <source>
        <dbReference type="Pfam" id="PF02838"/>
    </source>
</evidence>
<dbReference type="PANTHER" id="PTHR22600:SF57">
    <property type="entry name" value="BETA-N-ACETYLHEXOSAMINIDASE"/>
    <property type="match status" value="1"/>
</dbReference>
<reference evidence="11 12" key="1">
    <citation type="submission" date="2016-10" db="EMBL/GenBank/DDBJ databases">
        <authorList>
            <person name="de Groot N.N."/>
        </authorList>
    </citation>
    <scope>NUCLEOTIDE SEQUENCE [LARGE SCALE GENOMIC DNA]</scope>
    <source>
        <strain evidence="11 12">NLAE-zl-C57</strain>
    </source>
</reference>
<dbReference type="GO" id="GO:0004563">
    <property type="term" value="F:beta-N-acetylhexosaminidase activity"/>
    <property type="evidence" value="ECO:0007669"/>
    <property type="project" value="UniProtKB-EC"/>
</dbReference>
<dbReference type="SUPFAM" id="SSF55545">
    <property type="entry name" value="beta-N-acetylhexosaminidase-like domain"/>
    <property type="match status" value="1"/>
</dbReference>
<evidence type="ECO:0000256" key="7">
    <source>
        <dbReference type="PIRSR" id="PIRSR625705-1"/>
    </source>
</evidence>
<feature type="active site" description="Proton donor" evidence="7">
    <location>
        <position position="504"/>
    </location>
</feature>
<dbReference type="EMBL" id="FNDO01000035">
    <property type="protein sequence ID" value="SDI27138.1"/>
    <property type="molecule type" value="Genomic_DNA"/>
</dbReference>
<evidence type="ECO:0000259" key="10">
    <source>
        <dbReference type="Pfam" id="PF03174"/>
    </source>
</evidence>
<dbReference type="Pfam" id="PF00728">
    <property type="entry name" value="Glyco_hydro_20"/>
    <property type="match status" value="1"/>
</dbReference>
<dbReference type="Pfam" id="PF03174">
    <property type="entry name" value="CHB_HEX_C"/>
    <property type="match status" value="1"/>
</dbReference>
<evidence type="ECO:0000256" key="4">
    <source>
        <dbReference type="ARBA" id="ARBA00022801"/>
    </source>
</evidence>
<gene>
    <name evidence="11" type="ORF">SAMN05192582_10357</name>
</gene>
<evidence type="ECO:0000256" key="5">
    <source>
        <dbReference type="ARBA" id="ARBA00023295"/>
    </source>
</evidence>
<dbReference type="AlphaFoldDB" id="A0A1G8J785"/>
<dbReference type="Proteomes" id="UP000181870">
    <property type="component" value="Unassembled WGS sequence"/>
</dbReference>
<dbReference type="Pfam" id="PF02838">
    <property type="entry name" value="Glyco_hydro_20b"/>
    <property type="match status" value="1"/>
</dbReference>
<dbReference type="InterPro" id="IPR015882">
    <property type="entry name" value="HEX_bac_N"/>
</dbReference>
<feature type="domain" description="Chitobiase C-terminal" evidence="10">
    <location>
        <begin position="740"/>
        <end position="798"/>
    </location>
</feature>
<dbReference type="SUPFAM" id="SSF49384">
    <property type="entry name" value="Carbohydrate-binding domain"/>
    <property type="match status" value="1"/>
</dbReference>
<dbReference type="InterPro" id="IPR029018">
    <property type="entry name" value="Hex-like_dom2"/>
</dbReference>
<dbReference type="EC" id="3.2.1.52" evidence="3"/>
<dbReference type="InterPro" id="IPR025705">
    <property type="entry name" value="Beta_hexosaminidase_sua/sub"/>
</dbReference>
<name>A0A1G8J785_BACOV</name>
<evidence type="ECO:0000256" key="1">
    <source>
        <dbReference type="ARBA" id="ARBA00001231"/>
    </source>
</evidence>
<dbReference type="InterPro" id="IPR012291">
    <property type="entry name" value="CBM2_carb-bd_dom_sf"/>
</dbReference>
<dbReference type="GO" id="GO:0005975">
    <property type="term" value="P:carbohydrate metabolic process"/>
    <property type="evidence" value="ECO:0007669"/>
    <property type="project" value="InterPro"/>
</dbReference>
<dbReference type="Gene3D" id="3.30.379.10">
    <property type="entry name" value="Chitobiase/beta-hexosaminidase domain 2-like"/>
    <property type="match status" value="1"/>
</dbReference>
<dbReference type="PANTHER" id="PTHR22600">
    <property type="entry name" value="BETA-HEXOSAMINIDASE"/>
    <property type="match status" value="1"/>
</dbReference>
<dbReference type="InterPro" id="IPR004867">
    <property type="entry name" value="CHB_C_dom"/>
</dbReference>
<dbReference type="CDD" id="cd02847">
    <property type="entry name" value="E_set_Chitobiase_C"/>
    <property type="match status" value="1"/>
</dbReference>
<evidence type="ECO:0000259" key="8">
    <source>
        <dbReference type="Pfam" id="PF00728"/>
    </source>
</evidence>
<organism evidence="11 12">
    <name type="scientific">Bacteroides ovatus</name>
    <dbReference type="NCBI Taxonomy" id="28116"/>
    <lineage>
        <taxon>Bacteria</taxon>
        <taxon>Pseudomonadati</taxon>
        <taxon>Bacteroidota</taxon>
        <taxon>Bacteroidia</taxon>
        <taxon>Bacteroidales</taxon>
        <taxon>Bacteroidaceae</taxon>
        <taxon>Bacteroides</taxon>
    </lineage>
</organism>
<comment type="similarity">
    <text evidence="2">Belongs to the glycosyl hydrolase 20 family.</text>
</comment>
<dbReference type="Gene3D" id="3.20.20.80">
    <property type="entry name" value="Glycosidases"/>
    <property type="match status" value="1"/>
</dbReference>
<evidence type="ECO:0000313" key="12">
    <source>
        <dbReference type="Proteomes" id="UP000181870"/>
    </source>
</evidence>
<evidence type="ECO:0000313" key="11">
    <source>
        <dbReference type="EMBL" id="SDI27138.1"/>
    </source>
</evidence>
<evidence type="ECO:0000256" key="3">
    <source>
        <dbReference type="ARBA" id="ARBA00012663"/>
    </source>
</evidence>
<dbReference type="PRINTS" id="PR00738">
    <property type="entry name" value="GLHYDRLASE20"/>
</dbReference>
<dbReference type="InterPro" id="IPR008965">
    <property type="entry name" value="CBM2/CBM3_carb-bd_dom_sf"/>
</dbReference>
<keyword evidence="4" id="KW-0378">Hydrolase</keyword>
<dbReference type="SUPFAM" id="SSF51445">
    <property type="entry name" value="(Trans)glycosidases"/>
    <property type="match status" value="1"/>
</dbReference>
<dbReference type="SUPFAM" id="SSF81296">
    <property type="entry name" value="E set domains"/>
    <property type="match status" value="1"/>
</dbReference>
<comment type="catalytic activity">
    <reaction evidence="1">
        <text>Hydrolysis of terminal non-reducing N-acetyl-D-hexosamine residues in N-acetyl-beta-D-hexosaminides.</text>
        <dbReference type="EC" id="3.2.1.52"/>
    </reaction>
</comment>
<dbReference type="GO" id="GO:0016020">
    <property type="term" value="C:membrane"/>
    <property type="evidence" value="ECO:0007669"/>
    <property type="project" value="TreeGrafter"/>
</dbReference>
<dbReference type="InterPro" id="IPR017853">
    <property type="entry name" value="GH"/>
</dbReference>
<keyword evidence="5" id="KW-0326">Glycosidase</keyword>
<dbReference type="GO" id="GO:0030247">
    <property type="term" value="F:polysaccharide binding"/>
    <property type="evidence" value="ECO:0007669"/>
    <property type="project" value="InterPro"/>
</dbReference>
<dbReference type="Gene3D" id="2.60.40.290">
    <property type="match status" value="1"/>
</dbReference>